<comment type="catalytic activity">
    <reaction evidence="1">
        <text>S-ubiquitinyl-[E2 ubiquitin-conjugating enzyme]-L-cysteine + [acceptor protein]-L-lysine = [E2 ubiquitin-conjugating enzyme]-L-cysteine + N(6)-ubiquitinyl-[acceptor protein]-L-lysine.</text>
        <dbReference type="EC" id="2.3.2.27"/>
    </reaction>
</comment>
<dbReference type="GO" id="GO:0061630">
    <property type="term" value="F:ubiquitin protein ligase activity"/>
    <property type="evidence" value="ECO:0007669"/>
    <property type="project" value="UniProtKB-EC"/>
</dbReference>
<evidence type="ECO:0000256" key="14">
    <source>
        <dbReference type="SAM" id="Phobius"/>
    </source>
</evidence>
<feature type="compositionally biased region" description="Polar residues" evidence="13">
    <location>
        <begin position="1"/>
        <end position="11"/>
    </location>
</feature>
<dbReference type="STRING" id="578462.A0A0L0RWC0"/>
<feature type="transmembrane region" description="Helical" evidence="14">
    <location>
        <begin position="253"/>
        <end position="270"/>
    </location>
</feature>
<feature type="transmembrane region" description="Helical" evidence="14">
    <location>
        <begin position="290"/>
        <end position="316"/>
    </location>
</feature>
<protein>
    <recommendedName>
        <fullName evidence="3">RING-type E3 ubiquitin transferase</fullName>
        <ecNumber evidence="3">2.3.2.27</ecNumber>
    </recommendedName>
</protein>
<dbReference type="EC" id="2.3.2.27" evidence="3"/>
<evidence type="ECO:0000256" key="5">
    <source>
        <dbReference type="ARBA" id="ARBA00022692"/>
    </source>
</evidence>
<keyword evidence="11 14" id="KW-0472">Membrane</keyword>
<feature type="transmembrane region" description="Helical" evidence="14">
    <location>
        <begin position="174"/>
        <end position="197"/>
    </location>
</feature>
<dbReference type="EMBL" id="GG745328">
    <property type="protein sequence ID" value="KNE54376.1"/>
    <property type="molecule type" value="Genomic_DNA"/>
</dbReference>
<evidence type="ECO:0000256" key="3">
    <source>
        <dbReference type="ARBA" id="ARBA00012483"/>
    </source>
</evidence>
<dbReference type="SMART" id="SM00184">
    <property type="entry name" value="RING"/>
    <property type="match status" value="1"/>
</dbReference>
<keyword evidence="8" id="KW-0833">Ubl conjugation pathway</keyword>
<dbReference type="SUPFAM" id="SSF57850">
    <property type="entry name" value="RING/U-box"/>
    <property type="match status" value="1"/>
</dbReference>
<dbReference type="PROSITE" id="PS50089">
    <property type="entry name" value="ZF_RING_2"/>
    <property type="match status" value="1"/>
</dbReference>
<dbReference type="InterPro" id="IPR013083">
    <property type="entry name" value="Znf_RING/FYVE/PHD"/>
</dbReference>
<dbReference type="Proteomes" id="UP000054350">
    <property type="component" value="Unassembled WGS sequence"/>
</dbReference>
<dbReference type="GO" id="GO:0006511">
    <property type="term" value="P:ubiquitin-dependent protein catabolic process"/>
    <property type="evidence" value="ECO:0007669"/>
    <property type="project" value="TreeGrafter"/>
</dbReference>
<feature type="compositionally biased region" description="Low complexity" evidence="13">
    <location>
        <begin position="106"/>
        <end position="132"/>
    </location>
</feature>
<feature type="region of interest" description="Disordered" evidence="13">
    <location>
        <begin position="106"/>
        <end position="153"/>
    </location>
</feature>
<dbReference type="PANTHER" id="PTHR45977">
    <property type="entry name" value="TARGET OF ERK KINASE MPK-1"/>
    <property type="match status" value="1"/>
</dbReference>
<evidence type="ECO:0000256" key="10">
    <source>
        <dbReference type="ARBA" id="ARBA00022989"/>
    </source>
</evidence>
<evidence type="ECO:0000256" key="7">
    <source>
        <dbReference type="ARBA" id="ARBA00022771"/>
    </source>
</evidence>
<keyword evidence="6" id="KW-0479">Metal-binding</keyword>
<name>A0A0L0RWC0_ALLM3</name>
<feature type="transmembrane region" description="Helical" evidence="14">
    <location>
        <begin position="209"/>
        <end position="232"/>
    </location>
</feature>
<keyword evidence="4" id="KW-0808">Transferase</keyword>
<evidence type="ECO:0000313" key="17">
    <source>
        <dbReference type="Proteomes" id="UP000054350"/>
    </source>
</evidence>
<dbReference type="VEuPathDB" id="FungiDB:AMAG_00353"/>
<gene>
    <name evidence="16" type="ORF">AMAG_00353</name>
</gene>
<evidence type="ECO:0000259" key="15">
    <source>
        <dbReference type="PROSITE" id="PS50089"/>
    </source>
</evidence>
<feature type="domain" description="RING-type" evidence="15">
    <location>
        <begin position="396"/>
        <end position="437"/>
    </location>
</feature>
<evidence type="ECO:0000256" key="9">
    <source>
        <dbReference type="ARBA" id="ARBA00022833"/>
    </source>
</evidence>
<keyword evidence="5 14" id="KW-0812">Transmembrane</keyword>
<reference evidence="16 17" key="1">
    <citation type="submission" date="2009-11" db="EMBL/GenBank/DDBJ databases">
        <title>Annotation of Allomyces macrogynus ATCC 38327.</title>
        <authorList>
            <consortium name="The Broad Institute Genome Sequencing Platform"/>
            <person name="Russ C."/>
            <person name="Cuomo C."/>
            <person name="Burger G."/>
            <person name="Gray M.W."/>
            <person name="Holland P.W.H."/>
            <person name="King N."/>
            <person name="Lang F.B.F."/>
            <person name="Roger A.J."/>
            <person name="Ruiz-Trillo I."/>
            <person name="Young S.K."/>
            <person name="Zeng Q."/>
            <person name="Gargeya S."/>
            <person name="Fitzgerald M."/>
            <person name="Haas B."/>
            <person name="Abouelleil A."/>
            <person name="Alvarado L."/>
            <person name="Arachchi H.M."/>
            <person name="Berlin A."/>
            <person name="Chapman S.B."/>
            <person name="Gearin G."/>
            <person name="Goldberg J."/>
            <person name="Griggs A."/>
            <person name="Gujja S."/>
            <person name="Hansen M."/>
            <person name="Heiman D."/>
            <person name="Howarth C."/>
            <person name="Larimer J."/>
            <person name="Lui A."/>
            <person name="MacDonald P.J.P."/>
            <person name="McCowen C."/>
            <person name="Montmayeur A."/>
            <person name="Murphy C."/>
            <person name="Neiman D."/>
            <person name="Pearson M."/>
            <person name="Priest M."/>
            <person name="Roberts A."/>
            <person name="Saif S."/>
            <person name="Shea T."/>
            <person name="Sisk P."/>
            <person name="Stolte C."/>
            <person name="Sykes S."/>
            <person name="Wortman J."/>
            <person name="Nusbaum C."/>
            <person name="Birren B."/>
        </authorList>
    </citation>
    <scope>NUCLEOTIDE SEQUENCE [LARGE SCALE GENOMIC DNA]</scope>
    <source>
        <strain evidence="16 17">ATCC 38327</strain>
    </source>
</reference>
<evidence type="ECO:0000256" key="8">
    <source>
        <dbReference type="ARBA" id="ARBA00022786"/>
    </source>
</evidence>
<dbReference type="GO" id="GO:0008270">
    <property type="term" value="F:zinc ion binding"/>
    <property type="evidence" value="ECO:0007669"/>
    <property type="project" value="UniProtKB-KW"/>
</dbReference>
<evidence type="ECO:0000256" key="1">
    <source>
        <dbReference type="ARBA" id="ARBA00000900"/>
    </source>
</evidence>
<evidence type="ECO:0000256" key="12">
    <source>
        <dbReference type="PROSITE-ProRule" id="PRU00175"/>
    </source>
</evidence>
<evidence type="ECO:0000256" key="13">
    <source>
        <dbReference type="SAM" id="MobiDB-lite"/>
    </source>
</evidence>
<keyword evidence="17" id="KW-1185">Reference proteome</keyword>
<dbReference type="Gene3D" id="3.30.40.10">
    <property type="entry name" value="Zinc/RING finger domain, C3HC4 (zinc finger)"/>
    <property type="match status" value="1"/>
</dbReference>
<dbReference type="InterPro" id="IPR001841">
    <property type="entry name" value="Znf_RING"/>
</dbReference>
<evidence type="ECO:0000256" key="11">
    <source>
        <dbReference type="ARBA" id="ARBA00023136"/>
    </source>
</evidence>
<dbReference type="PANTHER" id="PTHR45977:SF4">
    <property type="entry name" value="RING-TYPE DOMAIN-CONTAINING PROTEIN"/>
    <property type="match status" value="1"/>
</dbReference>
<dbReference type="GO" id="GO:0016567">
    <property type="term" value="P:protein ubiquitination"/>
    <property type="evidence" value="ECO:0007669"/>
    <property type="project" value="TreeGrafter"/>
</dbReference>
<dbReference type="OrthoDB" id="8062037at2759"/>
<dbReference type="AlphaFoldDB" id="A0A0L0RWC0"/>
<keyword evidence="9" id="KW-0862">Zinc</keyword>
<feature type="region of interest" description="Disordered" evidence="13">
    <location>
        <begin position="1"/>
        <end position="73"/>
    </location>
</feature>
<evidence type="ECO:0000256" key="2">
    <source>
        <dbReference type="ARBA" id="ARBA00004141"/>
    </source>
</evidence>
<evidence type="ECO:0000256" key="4">
    <source>
        <dbReference type="ARBA" id="ARBA00022679"/>
    </source>
</evidence>
<comment type="subcellular location">
    <subcellularLocation>
        <location evidence="2">Membrane</location>
        <topology evidence="2">Multi-pass membrane protein</topology>
    </subcellularLocation>
</comment>
<reference evidence="17" key="2">
    <citation type="submission" date="2009-11" db="EMBL/GenBank/DDBJ databases">
        <title>The Genome Sequence of Allomyces macrogynus strain ATCC 38327.</title>
        <authorList>
            <consortium name="The Broad Institute Genome Sequencing Platform"/>
            <person name="Russ C."/>
            <person name="Cuomo C."/>
            <person name="Shea T."/>
            <person name="Young S.K."/>
            <person name="Zeng Q."/>
            <person name="Koehrsen M."/>
            <person name="Haas B."/>
            <person name="Borodovsky M."/>
            <person name="Guigo R."/>
            <person name="Alvarado L."/>
            <person name="Berlin A."/>
            <person name="Borenstein D."/>
            <person name="Chen Z."/>
            <person name="Engels R."/>
            <person name="Freedman E."/>
            <person name="Gellesch M."/>
            <person name="Goldberg J."/>
            <person name="Griggs A."/>
            <person name="Gujja S."/>
            <person name="Heiman D."/>
            <person name="Hepburn T."/>
            <person name="Howarth C."/>
            <person name="Jen D."/>
            <person name="Larson L."/>
            <person name="Lewis B."/>
            <person name="Mehta T."/>
            <person name="Park D."/>
            <person name="Pearson M."/>
            <person name="Roberts A."/>
            <person name="Saif S."/>
            <person name="Shenoy N."/>
            <person name="Sisk P."/>
            <person name="Stolte C."/>
            <person name="Sykes S."/>
            <person name="Walk T."/>
            <person name="White J."/>
            <person name="Yandava C."/>
            <person name="Burger G."/>
            <person name="Gray M.W."/>
            <person name="Holland P.W.H."/>
            <person name="King N."/>
            <person name="Lang F.B.F."/>
            <person name="Roger A.J."/>
            <person name="Ruiz-Trillo I."/>
            <person name="Lander E."/>
            <person name="Nusbaum C."/>
        </authorList>
    </citation>
    <scope>NUCLEOTIDE SEQUENCE [LARGE SCALE GENOMIC DNA]</scope>
    <source>
        <strain evidence="17">ATCC 38327</strain>
    </source>
</reference>
<evidence type="ECO:0000256" key="6">
    <source>
        <dbReference type="ARBA" id="ARBA00022723"/>
    </source>
</evidence>
<dbReference type="GO" id="GO:0016020">
    <property type="term" value="C:membrane"/>
    <property type="evidence" value="ECO:0007669"/>
    <property type="project" value="UniProtKB-SubCell"/>
</dbReference>
<accession>A0A0L0RWC0</accession>
<organism evidence="16 17">
    <name type="scientific">Allomyces macrogynus (strain ATCC 38327)</name>
    <name type="common">Allomyces javanicus var. macrogynus</name>
    <dbReference type="NCBI Taxonomy" id="578462"/>
    <lineage>
        <taxon>Eukaryota</taxon>
        <taxon>Fungi</taxon>
        <taxon>Fungi incertae sedis</taxon>
        <taxon>Blastocladiomycota</taxon>
        <taxon>Blastocladiomycetes</taxon>
        <taxon>Blastocladiales</taxon>
        <taxon>Blastocladiaceae</taxon>
        <taxon>Allomyces</taxon>
    </lineage>
</organism>
<keyword evidence="7 12" id="KW-0863">Zinc-finger</keyword>
<feature type="compositionally biased region" description="Low complexity" evidence="13">
    <location>
        <begin position="12"/>
        <end position="36"/>
    </location>
</feature>
<sequence length="454" mass="48001">MANHNPNQTSTPAAPAPAELIPASANADAAGPAASPRSPPPAYSEMTTDDAPRSPVAPPTQRLHDPAPASPALDRISIVSRDALVPISDSGDAASLAHPTAAAAEASAAASVRRSPSVRTGTSTARRASGARTRPRRSRASVASHPNVQRAQANMASGNGVDDWFDAIQRSRKFATLVLMCELLQLAVPASSLVMAAPNNEFEQCPNLAILHGAIGLRALVTALLIVYLLLVDLKLLRRVQATYDKCARLKSFLQWSTMLVFLWAHYRFVQLASSGCNRSSALALGIVEWIVLVYTIYLVPFLALVSITICLPSILGPSPTLTAMVLNQPLGSAPQPGLSADDIALLKKRVFVSEEAAAAAPAAASAPTDATAVTVDDPETAGTLPLTLPDEDALCVICCDDYDEHDVLNVLPCEHHFHAECLKTWFGLAKLCPICKRNVEEMLHGVSVAEAET</sequence>
<keyword evidence="10 14" id="KW-1133">Transmembrane helix</keyword>
<dbReference type="Pfam" id="PF13639">
    <property type="entry name" value="zf-RING_2"/>
    <property type="match status" value="1"/>
</dbReference>
<dbReference type="eggNOG" id="KOG0800">
    <property type="taxonomic scope" value="Eukaryota"/>
</dbReference>
<proteinExistence type="predicted"/>
<evidence type="ECO:0000313" key="16">
    <source>
        <dbReference type="EMBL" id="KNE54376.1"/>
    </source>
</evidence>